<proteinExistence type="predicted"/>
<keyword evidence="3" id="KW-1185">Reference proteome</keyword>
<organism evidence="2 3">
    <name type="scientific">Laetiporus sulphureus 93-53</name>
    <dbReference type="NCBI Taxonomy" id="1314785"/>
    <lineage>
        <taxon>Eukaryota</taxon>
        <taxon>Fungi</taxon>
        <taxon>Dikarya</taxon>
        <taxon>Basidiomycota</taxon>
        <taxon>Agaricomycotina</taxon>
        <taxon>Agaricomycetes</taxon>
        <taxon>Polyporales</taxon>
        <taxon>Laetiporus</taxon>
    </lineage>
</organism>
<protein>
    <submittedName>
        <fullName evidence="2">Uncharacterized protein</fullName>
    </submittedName>
</protein>
<accession>A0A165BVY4</accession>
<reference evidence="2 3" key="1">
    <citation type="journal article" date="2016" name="Mol. Biol. Evol.">
        <title>Comparative Genomics of Early-Diverging Mushroom-Forming Fungi Provides Insights into the Origins of Lignocellulose Decay Capabilities.</title>
        <authorList>
            <person name="Nagy L.G."/>
            <person name="Riley R."/>
            <person name="Tritt A."/>
            <person name="Adam C."/>
            <person name="Daum C."/>
            <person name="Floudas D."/>
            <person name="Sun H."/>
            <person name="Yadav J.S."/>
            <person name="Pangilinan J."/>
            <person name="Larsson K.H."/>
            <person name="Matsuura K."/>
            <person name="Barry K."/>
            <person name="Labutti K."/>
            <person name="Kuo R."/>
            <person name="Ohm R.A."/>
            <person name="Bhattacharya S.S."/>
            <person name="Shirouzu T."/>
            <person name="Yoshinaga Y."/>
            <person name="Martin F.M."/>
            <person name="Grigoriev I.V."/>
            <person name="Hibbett D.S."/>
        </authorList>
    </citation>
    <scope>NUCLEOTIDE SEQUENCE [LARGE SCALE GENOMIC DNA]</scope>
    <source>
        <strain evidence="2 3">93-53</strain>
    </source>
</reference>
<dbReference type="RefSeq" id="XP_040759489.1">
    <property type="nucleotide sequence ID" value="XM_040905051.1"/>
</dbReference>
<keyword evidence="1" id="KW-0472">Membrane</keyword>
<dbReference type="InParanoid" id="A0A165BVY4"/>
<dbReference type="OrthoDB" id="19944at2759"/>
<name>A0A165BVY4_9APHY</name>
<sequence length="122" mass="12402">MTVDASPLTDPFSRVRLIAVVSSGIVFIHMLFRTPSGTWTVSGAPTSGEGAAHTVPGGSIVLDAKTGAQCRANGEGLATVLAHEASAAGGGPKQRLCVWVSAGAKGARCVADVDEERIARTD</sequence>
<evidence type="ECO:0000256" key="1">
    <source>
        <dbReference type="SAM" id="Phobius"/>
    </source>
</evidence>
<evidence type="ECO:0000313" key="2">
    <source>
        <dbReference type="EMBL" id="KZT01749.1"/>
    </source>
</evidence>
<keyword evidence="1" id="KW-1133">Transmembrane helix</keyword>
<dbReference type="AlphaFoldDB" id="A0A165BVY4"/>
<feature type="transmembrane region" description="Helical" evidence="1">
    <location>
        <begin position="12"/>
        <end position="32"/>
    </location>
</feature>
<dbReference type="EMBL" id="KV427660">
    <property type="protein sequence ID" value="KZT01749.1"/>
    <property type="molecule type" value="Genomic_DNA"/>
</dbReference>
<gene>
    <name evidence="2" type="ORF">LAESUDRAFT_663293</name>
</gene>
<dbReference type="GeneID" id="63822081"/>
<dbReference type="Proteomes" id="UP000076871">
    <property type="component" value="Unassembled WGS sequence"/>
</dbReference>
<keyword evidence="1" id="KW-0812">Transmembrane</keyword>
<evidence type="ECO:0000313" key="3">
    <source>
        <dbReference type="Proteomes" id="UP000076871"/>
    </source>
</evidence>